<dbReference type="AlphaFoldDB" id="A0A015LSK7"/>
<organism evidence="1 2">
    <name type="scientific">Rhizophagus irregularis (strain DAOM 197198w)</name>
    <name type="common">Glomus intraradices</name>
    <dbReference type="NCBI Taxonomy" id="1432141"/>
    <lineage>
        <taxon>Eukaryota</taxon>
        <taxon>Fungi</taxon>
        <taxon>Fungi incertae sedis</taxon>
        <taxon>Mucoromycota</taxon>
        <taxon>Glomeromycotina</taxon>
        <taxon>Glomeromycetes</taxon>
        <taxon>Glomerales</taxon>
        <taxon>Glomeraceae</taxon>
        <taxon>Rhizophagus</taxon>
    </lineage>
</organism>
<evidence type="ECO:0000313" key="1">
    <source>
        <dbReference type="EMBL" id="EXX57633.1"/>
    </source>
</evidence>
<dbReference type="HOGENOM" id="CLU_837144_0_0_1"/>
<gene>
    <name evidence="1" type="ORF">RirG_205370</name>
</gene>
<keyword evidence="2" id="KW-1185">Reference proteome</keyword>
<reference evidence="1 2" key="1">
    <citation type="submission" date="2014-02" db="EMBL/GenBank/DDBJ databases">
        <title>Single nucleus genome sequencing reveals high similarity among nuclei of an endomycorrhizal fungus.</title>
        <authorList>
            <person name="Lin K."/>
            <person name="Geurts R."/>
            <person name="Zhang Z."/>
            <person name="Limpens E."/>
            <person name="Saunders D.G."/>
            <person name="Mu D."/>
            <person name="Pang E."/>
            <person name="Cao H."/>
            <person name="Cha H."/>
            <person name="Lin T."/>
            <person name="Zhou Q."/>
            <person name="Shang Y."/>
            <person name="Li Y."/>
            <person name="Ivanov S."/>
            <person name="Sharma T."/>
            <person name="Velzen R.V."/>
            <person name="Ruijter N.D."/>
            <person name="Aanen D.K."/>
            <person name="Win J."/>
            <person name="Kamoun S."/>
            <person name="Bisseling T."/>
            <person name="Huang S."/>
        </authorList>
    </citation>
    <scope>NUCLEOTIDE SEQUENCE [LARGE SCALE GENOMIC DNA]</scope>
    <source>
        <strain evidence="2">DAOM197198w</strain>
    </source>
</reference>
<proteinExistence type="predicted"/>
<comment type="caution">
    <text evidence="1">The sequence shown here is derived from an EMBL/GenBank/DDBJ whole genome shotgun (WGS) entry which is preliminary data.</text>
</comment>
<name>A0A015LSK7_RHIIW</name>
<accession>A0A015LSK7</accession>
<dbReference type="EMBL" id="JEMT01027317">
    <property type="protein sequence ID" value="EXX57633.1"/>
    <property type="molecule type" value="Genomic_DNA"/>
</dbReference>
<dbReference type="OrthoDB" id="2373731at2759"/>
<sequence length="332" mass="38658">MDLDEEFDNCDELFDFSDTEMCAEQTDDKEYNDLSDNTAGVVEEGLDLIESLNTLKIDKSDCSFTSVIKYGDSVEGMKRSDNTTDINENSDDNIFHPSISIPLYSLIINNFTIKTEDTCSIAINPVTQAICFISNNEENKFRLDIHVNGITKYERFGRLIEMQLRHNIRKWIIPVRRIIDKDNIEISMDPTNGEIYNSNMILATVSVHENFCNLEAMDAVYEELSSVGSDFIFNLMCMDIKLRVPIVMNYQTSRYQYDIPIQLTLREFTIIMRNKLSIELLSGNFEYRYANHGIIGIRDEEDWENFKEVMKKNYDFNNNVNKERIEMWVGKN</sequence>
<dbReference type="Proteomes" id="UP000022910">
    <property type="component" value="Unassembled WGS sequence"/>
</dbReference>
<protein>
    <submittedName>
        <fullName evidence="1">Uncharacterized protein</fullName>
    </submittedName>
</protein>
<evidence type="ECO:0000313" key="2">
    <source>
        <dbReference type="Proteomes" id="UP000022910"/>
    </source>
</evidence>